<keyword evidence="2" id="KW-1185">Reference proteome</keyword>
<organism evidence="1 2">
    <name type="scientific">Desulforamulus aeronauticus DSM 10349</name>
    <dbReference type="NCBI Taxonomy" id="1121421"/>
    <lineage>
        <taxon>Bacteria</taxon>
        <taxon>Bacillati</taxon>
        <taxon>Bacillota</taxon>
        <taxon>Clostridia</taxon>
        <taxon>Eubacteriales</taxon>
        <taxon>Peptococcaceae</taxon>
        <taxon>Desulforamulus</taxon>
    </lineage>
</organism>
<dbReference type="InterPro" id="IPR036102">
    <property type="entry name" value="OsmC/Ohrsf"/>
</dbReference>
<reference evidence="2" key="1">
    <citation type="submission" date="2016-11" db="EMBL/GenBank/DDBJ databases">
        <authorList>
            <person name="Varghese N."/>
            <person name="Submissions S."/>
        </authorList>
    </citation>
    <scope>NUCLEOTIDE SEQUENCE [LARGE SCALE GENOMIC DNA]</scope>
    <source>
        <strain evidence="2">DSM 10349</strain>
    </source>
</reference>
<dbReference type="AlphaFoldDB" id="A0A1M6P562"/>
<dbReference type="PANTHER" id="PTHR34352">
    <property type="entry name" value="PROTEIN YHFA"/>
    <property type="match status" value="1"/>
</dbReference>
<dbReference type="Gene3D" id="3.30.300.20">
    <property type="match status" value="1"/>
</dbReference>
<dbReference type="OrthoDB" id="9804010at2"/>
<evidence type="ECO:0000313" key="1">
    <source>
        <dbReference type="EMBL" id="SHK03043.1"/>
    </source>
</evidence>
<protein>
    <submittedName>
        <fullName evidence="1">Putative redox protein</fullName>
    </submittedName>
</protein>
<dbReference type="SUPFAM" id="SSF82784">
    <property type="entry name" value="OsmC-like"/>
    <property type="match status" value="1"/>
</dbReference>
<dbReference type="PANTHER" id="PTHR34352:SF1">
    <property type="entry name" value="PROTEIN YHFA"/>
    <property type="match status" value="1"/>
</dbReference>
<dbReference type="InterPro" id="IPR015946">
    <property type="entry name" value="KH_dom-like_a/b"/>
</dbReference>
<dbReference type="STRING" id="1121421.SAMN02745123_00468"/>
<dbReference type="Pfam" id="PF02566">
    <property type="entry name" value="OsmC"/>
    <property type="match status" value="1"/>
</dbReference>
<sequence>MSKVHINWEGNMKFVGADDSGIAIPMDASEIYGGQGQGVRPMELMLMSLGGCTGIEVTHILNKMRVTFDDLKIEVTGNRVEDHPKVFGDIQLIYRFTGENVPAEKVNKALQLAEQVYCSAANMMNKVAKITYSFEINGTMYEYQPKPAAN</sequence>
<dbReference type="EMBL" id="FRAR01000005">
    <property type="protein sequence ID" value="SHK03043.1"/>
    <property type="molecule type" value="Genomic_DNA"/>
</dbReference>
<accession>A0A1M6P562</accession>
<name>A0A1M6P562_9FIRM</name>
<dbReference type="InterPro" id="IPR003718">
    <property type="entry name" value="OsmC/Ohr_fam"/>
</dbReference>
<proteinExistence type="predicted"/>
<evidence type="ECO:0000313" key="2">
    <source>
        <dbReference type="Proteomes" id="UP000183997"/>
    </source>
</evidence>
<dbReference type="RefSeq" id="WP_072910668.1">
    <property type="nucleotide sequence ID" value="NZ_FRAR01000005.1"/>
</dbReference>
<dbReference type="Proteomes" id="UP000183997">
    <property type="component" value="Unassembled WGS sequence"/>
</dbReference>
<gene>
    <name evidence="1" type="ORF">SAMN02745123_00468</name>
</gene>